<feature type="transmembrane region" description="Helical" evidence="13">
    <location>
        <begin position="184"/>
        <end position="208"/>
    </location>
</feature>
<name>A0A8T0E887_ARGBR</name>
<accession>A0A8T0E887</accession>
<dbReference type="Proteomes" id="UP000807504">
    <property type="component" value="Unassembled WGS sequence"/>
</dbReference>
<comment type="similarity">
    <text evidence="2">Belongs to the glutamate-gated ion channel (TC 1.A.10.1) family.</text>
</comment>
<evidence type="ECO:0000256" key="7">
    <source>
        <dbReference type="ARBA" id="ARBA00023065"/>
    </source>
</evidence>
<dbReference type="Pfam" id="PF10613">
    <property type="entry name" value="Lig_chan-Glu_bd"/>
    <property type="match status" value="1"/>
</dbReference>
<keyword evidence="6 13" id="KW-1133">Transmembrane helix</keyword>
<evidence type="ECO:0000256" key="3">
    <source>
        <dbReference type="ARBA" id="ARBA00022448"/>
    </source>
</evidence>
<evidence type="ECO:0000313" key="16">
    <source>
        <dbReference type="Proteomes" id="UP000807504"/>
    </source>
</evidence>
<keyword evidence="12" id="KW-0407">Ion channel</keyword>
<evidence type="ECO:0000256" key="4">
    <source>
        <dbReference type="ARBA" id="ARBA00022475"/>
    </source>
</evidence>
<keyword evidence="8 13" id="KW-0472">Membrane</keyword>
<proteinExistence type="inferred from homology"/>
<dbReference type="Pfam" id="PF00060">
    <property type="entry name" value="Lig_chan"/>
    <property type="match status" value="1"/>
</dbReference>
<dbReference type="GO" id="GO:0005886">
    <property type="term" value="C:plasma membrane"/>
    <property type="evidence" value="ECO:0007669"/>
    <property type="project" value="UniProtKB-SubCell"/>
</dbReference>
<evidence type="ECO:0000256" key="1">
    <source>
        <dbReference type="ARBA" id="ARBA00004651"/>
    </source>
</evidence>
<keyword evidence="3" id="KW-0813">Transport</keyword>
<comment type="caution">
    <text evidence="15">The sequence shown here is derived from an EMBL/GenBank/DDBJ whole genome shotgun (WGS) entry which is preliminary data.</text>
</comment>
<evidence type="ECO:0000256" key="10">
    <source>
        <dbReference type="ARBA" id="ARBA00023180"/>
    </source>
</evidence>
<evidence type="ECO:0000256" key="2">
    <source>
        <dbReference type="ARBA" id="ARBA00008685"/>
    </source>
</evidence>
<evidence type="ECO:0000256" key="8">
    <source>
        <dbReference type="ARBA" id="ARBA00023136"/>
    </source>
</evidence>
<dbReference type="EMBL" id="JABXBU010002230">
    <property type="protein sequence ID" value="KAF8767704.1"/>
    <property type="molecule type" value="Genomic_DNA"/>
</dbReference>
<dbReference type="Gene3D" id="1.10.287.70">
    <property type="match status" value="1"/>
</dbReference>
<dbReference type="InterPro" id="IPR001320">
    <property type="entry name" value="Iontro_rcpt_C"/>
</dbReference>
<evidence type="ECO:0000256" key="9">
    <source>
        <dbReference type="ARBA" id="ARBA00023170"/>
    </source>
</evidence>
<feature type="transmembrane region" description="Helical" evidence="13">
    <location>
        <begin position="131"/>
        <end position="151"/>
    </location>
</feature>
<dbReference type="SMART" id="SM00918">
    <property type="entry name" value="Lig_chan-Glu_bd"/>
    <property type="match status" value="1"/>
</dbReference>
<evidence type="ECO:0000313" key="15">
    <source>
        <dbReference type="EMBL" id="KAF8767704.1"/>
    </source>
</evidence>
<evidence type="ECO:0000256" key="11">
    <source>
        <dbReference type="ARBA" id="ARBA00023286"/>
    </source>
</evidence>
<dbReference type="GO" id="GO:0015276">
    <property type="term" value="F:ligand-gated monoatomic ion channel activity"/>
    <property type="evidence" value="ECO:0007669"/>
    <property type="project" value="InterPro"/>
</dbReference>
<evidence type="ECO:0000256" key="5">
    <source>
        <dbReference type="ARBA" id="ARBA00022692"/>
    </source>
</evidence>
<keyword evidence="10" id="KW-0325">Glycoprotein</keyword>
<evidence type="ECO:0000256" key="6">
    <source>
        <dbReference type="ARBA" id="ARBA00022989"/>
    </source>
</evidence>
<dbReference type="PANTHER" id="PTHR42643:SF39">
    <property type="entry name" value="IONOTROPIC RECEPTOR 56A-RELATED"/>
    <property type="match status" value="1"/>
</dbReference>
<keyword evidence="11" id="KW-1071">Ligand-gated ion channel</keyword>
<gene>
    <name evidence="15" type="ORF">HNY73_020617</name>
</gene>
<dbReference type="AlphaFoldDB" id="A0A8T0E887"/>
<dbReference type="InterPro" id="IPR019594">
    <property type="entry name" value="Glu/Gly-bd"/>
</dbReference>
<dbReference type="SUPFAM" id="SSF53850">
    <property type="entry name" value="Periplasmic binding protein-like II"/>
    <property type="match status" value="1"/>
</dbReference>
<organism evidence="15 16">
    <name type="scientific">Argiope bruennichi</name>
    <name type="common">Wasp spider</name>
    <name type="synonym">Aranea bruennichi</name>
    <dbReference type="NCBI Taxonomy" id="94029"/>
    <lineage>
        <taxon>Eukaryota</taxon>
        <taxon>Metazoa</taxon>
        <taxon>Ecdysozoa</taxon>
        <taxon>Arthropoda</taxon>
        <taxon>Chelicerata</taxon>
        <taxon>Arachnida</taxon>
        <taxon>Araneae</taxon>
        <taxon>Araneomorphae</taxon>
        <taxon>Entelegynae</taxon>
        <taxon>Araneoidea</taxon>
        <taxon>Araneidae</taxon>
        <taxon>Argiope</taxon>
    </lineage>
</organism>
<reference evidence="15" key="1">
    <citation type="journal article" date="2020" name="bioRxiv">
        <title>Chromosome-level reference genome of the European wasp spider Argiope bruennichi: a resource for studies on range expansion and evolutionary adaptation.</title>
        <authorList>
            <person name="Sheffer M.M."/>
            <person name="Hoppe A."/>
            <person name="Krehenwinkel H."/>
            <person name="Uhl G."/>
            <person name="Kuss A.W."/>
            <person name="Jensen L."/>
            <person name="Jensen C."/>
            <person name="Gillespie R.G."/>
            <person name="Hoff K.J."/>
            <person name="Prost S."/>
        </authorList>
    </citation>
    <scope>NUCLEOTIDE SEQUENCE</scope>
</reference>
<reference evidence="15" key="2">
    <citation type="submission" date="2020-06" db="EMBL/GenBank/DDBJ databases">
        <authorList>
            <person name="Sheffer M."/>
        </authorList>
    </citation>
    <scope>NUCLEOTIDE SEQUENCE</scope>
</reference>
<keyword evidence="5 13" id="KW-0812">Transmembrane</keyword>
<keyword evidence="16" id="KW-1185">Reference proteome</keyword>
<dbReference type="GO" id="GO:0050906">
    <property type="term" value="P:detection of stimulus involved in sensory perception"/>
    <property type="evidence" value="ECO:0007669"/>
    <property type="project" value="UniProtKB-ARBA"/>
</dbReference>
<dbReference type="InterPro" id="IPR052192">
    <property type="entry name" value="Insect_Ionotropic_Sensory_Rcpt"/>
</dbReference>
<sequence length="421" mass="47302">MEFPSFIKIASLSVQHILEVNTTETGEQILNGVEGRLLRTLAKSLNFQYKHMIPSDNILGLKGDNGNWSGVMGMLQRKEADFGMCGIAMLFDRLEVADFSKVFKIQRLSFLVEKPGSLPAVWAFVRIFDTVLWGIIIFVVFVAPLICSFLLNHKFSVIDLVVQFFGSISRQPLEFQMTSTRSRIFITSWLVFALVISSSYSACLLSYLSLPLQGKPITTFIDLSRAVRKGTHKSVMLKGAPSVYLLTKSGNEDLEFLGKTVLDNNWFYLPSQGIETSTVEGNTAIINADFALKLLLGKLPPGSFLISEDSLISFKFGIALRKGFCCTERLNTVLSRVLAAGLIDKYQRDEWVKVYISSIKKFPLNTSGVQQLRVNDLIGTFYIFIGGTLISLFTFLGEILHFQIKRKKFLNFAPCFDLWKP</sequence>
<dbReference type="PANTHER" id="PTHR42643">
    <property type="entry name" value="IONOTROPIC RECEPTOR 20A-RELATED"/>
    <property type="match status" value="1"/>
</dbReference>
<comment type="subcellular location">
    <subcellularLocation>
        <location evidence="1">Cell membrane</location>
        <topology evidence="1">Multi-pass membrane protein</topology>
    </subcellularLocation>
</comment>
<keyword evidence="7" id="KW-0406">Ion transport</keyword>
<keyword evidence="4" id="KW-1003">Cell membrane</keyword>
<dbReference type="Gene3D" id="3.40.190.10">
    <property type="entry name" value="Periplasmic binding protein-like II"/>
    <property type="match status" value="1"/>
</dbReference>
<evidence type="ECO:0000256" key="13">
    <source>
        <dbReference type="SAM" id="Phobius"/>
    </source>
</evidence>
<feature type="domain" description="Ionotropic glutamate receptor L-glutamate and glycine-binding" evidence="14">
    <location>
        <begin position="14"/>
        <end position="77"/>
    </location>
</feature>
<protein>
    <submittedName>
        <fullName evidence="15">Glutamate receptor ionotropic like protein</fullName>
    </submittedName>
</protein>
<feature type="transmembrane region" description="Helical" evidence="13">
    <location>
        <begin position="381"/>
        <end position="400"/>
    </location>
</feature>
<evidence type="ECO:0000259" key="14">
    <source>
        <dbReference type="SMART" id="SM00918"/>
    </source>
</evidence>
<keyword evidence="9 15" id="KW-0675">Receptor</keyword>
<evidence type="ECO:0000256" key="12">
    <source>
        <dbReference type="ARBA" id="ARBA00023303"/>
    </source>
</evidence>